<comment type="caution">
    <text evidence="2">The sequence shown here is derived from an EMBL/GenBank/DDBJ whole genome shotgun (WGS) entry which is preliminary data.</text>
</comment>
<dbReference type="Proteomes" id="UP001431313">
    <property type="component" value="Unassembled WGS sequence"/>
</dbReference>
<proteinExistence type="predicted"/>
<dbReference type="PANTHER" id="PTHR35525">
    <property type="entry name" value="BLL6575 PROTEIN"/>
    <property type="match status" value="1"/>
</dbReference>
<reference evidence="2" key="1">
    <citation type="submission" date="2022-08" db="EMBL/GenBank/DDBJ databases">
        <authorList>
            <person name="Somphong A."/>
            <person name="Phongsopitanun W."/>
        </authorList>
    </citation>
    <scope>NUCLEOTIDE SEQUENCE</scope>
    <source>
        <strain evidence="2">LP05-1</strain>
    </source>
</reference>
<name>A0ABT2CIZ7_9ACTN</name>
<dbReference type="SUPFAM" id="SSF160904">
    <property type="entry name" value="Jann2411-like"/>
    <property type="match status" value="1"/>
</dbReference>
<feature type="domain" description="Zinc finger CGNR" evidence="1">
    <location>
        <begin position="147"/>
        <end position="189"/>
    </location>
</feature>
<protein>
    <submittedName>
        <fullName evidence="2">ABATE domain-containing protein</fullName>
    </submittedName>
</protein>
<accession>A0ABT2CIZ7</accession>
<evidence type="ECO:0000313" key="3">
    <source>
        <dbReference type="Proteomes" id="UP001431313"/>
    </source>
</evidence>
<dbReference type="EMBL" id="JANUGQ010000013">
    <property type="protein sequence ID" value="MCS0637390.1"/>
    <property type="molecule type" value="Genomic_DNA"/>
</dbReference>
<dbReference type="Pfam" id="PF07336">
    <property type="entry name" value="ABATE"/>
    <property type="match status" value="1"/>
</dbReference>
<keyword evidence="3" id="KW-1185">Reference proteome</keyword>
<sequence length="191" mass="20389">MADSARTGAESQPLCLRFTKTAADRLAPAPRERLRRPADLAEWLATAGLGAGESGEPPSVDEELLREARELREAIYRAARSVASGERPAGADREHINAWAARNDAYRVLGDTGVHWRFPGASPARSALAVLAADAVETLGGVRTGTVKVCAGSGCVAVFLDTSRGRSRRWCSMGTCGNRAKKDAMRVRQEG</sequence>
<dbReference type="InterPro" id="IPR023286">
    <property type="entry name" value="ABATE_dom_sf"/>
</dbReference>
<evidence type="ECO:0000313" key="2">
    <source>
        <dbReference type="EMBL" id="MCS0637390.1"/>
    </source>
</evidence>
<dbReference type="PANTHER" id="PTHR35525:SF3">
    <property type="entry name" value="BLL6575 PROTEIN"/>
    <property type="match status" value="1"/>
</dbReference>
<dbReference type="Pfam" id="PF11706">
    <property type="entry name" value="zf-CGNR"/>
    <property type="match status" value="1"/>
</dbReference>
<organism evidence="2 3">
    <name type="scientific">Streptomyces pyxinae</name>
    <dbReference type="NCBI Taxonomy" id="2970734"/>
    <lineage>
        <taxon>Bacteria</taxon>
        <taxon>Bacillati</taxon>
        <taxon>Actinomycetota</taxon>
        <taxon>Actinomycetes</taxon>
        <taxon>Kitasatosporales</taxon>
        <taxon>Streptomycetaceae</taxon>
        <taxon>Streptomyces</taxon>
    </lineage>
</organism>
<dbReference type="InterPro" id="IPR021005">
    <property type="entry name" value="Znf_CGNR"/>
</dbReference>
<evidence type="ECO:0000259" key="1">
    <source>
        <dbReference type="Pfam" id="PF11706"/>
    </source>
</evidence>
<gene>
    <name evidence="2" type="ORF">NX801_17310</name>
</gene>
<dbReference type="RefSeq" id="WP_258788635.1">
    <property type="nucleotide sequence ID" value="NZ_JANUGQ010000013.1"/>
</dbReference>
<dbReference type="Gene3D" id="1.10.3300.10">
    <property type="entry name" value="Jann2411-like domain"/>
    <property type="match status" value="1"/>
</dbReference>
<dbReference type="InterPro" id="IPR010852">
    <property type="entry name" value="ABATE"/>
</dbReference>